<dbReference type="EMBL" id="JABAGV010000030">
    <property type="protein sequence ID" value="MBC2475587.1"/>
    <property type="molecule type" value="Genomic_DNA"/>
</dbReference>
<proteinExistence type="predicted"/>
<comment type="caution">
    <text evidence="2">The sequence shown here is derived from an EMBL/GenBank/DDBJ whole genome shotgun (WGS) entry which is preliminary data.</text>
</comment>
<dbReference type="Proteomes" id="UP001194098">
    <property type="component" value="Unassembled WGS sequence"/>
</dbReference>
<organism evidence="2 3">
    <name type="scientific">Clostridium beijerinckii</name>
    <name type="common">Clostridium MP</name>
    <dbReference type="NCBI Taxonomy" id="1520"/>
    <lineage>
        <taxon>Bacteria</taxon>
        <taxon>Bacillati</taxon>
        <taxon>Bacillota</taxon>
        <taxon>Clostridia</taxon>
        <taxon>Eubacteriales</taxon>
        <taxon>Clostridiaceae</taxon>
        <taxon>Clostridium</taxon>
    </lineage>
</organism>
<evidence type="ECO:0000259" key="1">
    <source>
        <dbReference type="Pfam" id="PF04326"/>
    </source>
</evidence>
<dbReference type="RefSeq" id="WP_171779882.1">
    <property type="nucleotide sequence ID" value="NZ_JABAGV010000030.1"/>
</dbReference>
<dbReference type="Pfam" id="PF04326">
    <property type="entry name" value="SLFN_AlbA_2"/>
    <property type="match status" value="1"/>
</dbReference>
<dbReference type="InterPro" id="IPR038461">
    <property type="entry name" value="Schlafen_AlbA_2_dom_sf"/>
</dbReference>
<dbReference type="GO" id="GO:0005524">
    <property type="term" value="F:ATP binding"/>
    <property type="evidence" value="ECO:0007669"/>
    <property type="project" value="UniProtKB-KW"/>
</dbReference>
<gene>
    <name evidence="2" type="ORF">HGI39_12865</name>
</gene>
<dbReference type="Gene3D" id="3.30.950.30">
    <property type="entry name" value="Schlafen, AAA domain"/>
    <property type="match status" value="1"/>
</dbReference>
<sequence>MMKLNVRKLEGNLWETYSAFANTKRGTIIIGVKEEKGKFYPIGVQNAEDIIKDLWDNINNSKKKRKHQFNDWCFLYNNWSLNGDIRYYHL</sequence>
<reference evidence="2" key="2">
    <citation type="journal article" date="2022" name="Nat. Biotechnol.">
        <title>Carbon-negative production of acetone and isopropanol by gas fermentation at industrial pilot scale.</title>
        <authorList>
            <person name="Liew F.E."/>
            <person name="Nogle R."/>
            <person name="Abdalla T."/>
            <person name="Rasor B.J."/>
            <person name="Canter C."/>
            <person name="Jensen R.O."/>
            <person name="Wang L."/>
            <person name="Strutz J."/>
            <person name="Chirania P."/>
            <person name="De Tissera S."/>
            <person name="Mueller A.P."/>
            <person name="Ruan Z."/>
            <person name="Gao A."/>
            <person name="Tran L."/>
            <person name="Engle N.L."/>
            <person name="Bromley J.C."/>
            <person name="Daniell J."/>
            <person name="Conrado R."/>
            <person name="Tschaplinski T.J."/>
            <person name="Giannone R.J."/>
            <person name="Hettich R.L."/>
            <person name="Karim A.S."/>
            <person name="Simpson S.D."/>
            <person name="Brown S.D."/>
            <person name="Leang C."/>
            <person name="Jewett M.C."/>
            <person name="Kopke M."/>
        </authorList>
    </citation>
    <scope>NUCLEOTIDE SEQUENCE</scope>
    <source>
        <strain evidence="2">DJ015</strain>
    </source>
</reference>
<evidence type="ECO:0000313" key="2">
    <source>
        <dbReference type="EMBL" id="MBC2475587.1"/>
    </source>
</evidence>
<keyword evidence="2" id="KW-0067">ATP-binding</keyword>
<evidence type="ECO:0000313" key="3">
    <source>
        <dbReference type="Proteomes" id="UP001194098"/>
    </source>
</evidence>
<keyword evidence="2" id="KW-0547">Nucleotide-binding</keyword>
<dbReference type="AlphaFoldDB" id="A0AAW3W9K2"/>
<feature type="domain" description="Schlafen AlbA-2" evidence="1">
    <location>
        <begin position="13"/>
        <end position="61"/>
    </location>
</feature>
<reference evidence="2" key="1">
    <citation type="submission" date="2020-04" db="EMBL/GenBank/DDBJ databases">
        <authorList>
            <person name="Brown S."/>
        </authorList>
    </citation>
    <scope>NUCLEOTIDE SEQUENCE</scope>
    <source>
        <strain evidence="2">DJ015</strain>
    </source>
</reference>
<dbReference type="InterPro" id="IPR007421">
    <property type="entry name" value="Schlafen_AlbA_2_dom"/>
</dbReference>
<protein>
    <submittedName>
        <fullName evidence="2">ATP-binding protein</fullName>
    </submittedName>
</protein>
<name>A0AAW3W9K2_CLOBE</name>
<accession>A0AAW3W9K2</accession>